<keyword evidence="9 12" id="KW-0727">SH2 domain</keyword>
<evidence type="ECO:0000256" key="3">
    <source>
        <dbReference type="ARBA" id="ARBA00022490"/>
    </source>
</evidence>
<dbReference type="SMART" id="SM00219">
    <property type="entry name" value="TyrKc"/>
    <property type="match status" value="2"/>
</dbReference>
<evidence type="ECO:0000256" key="1">
    <source>
        <dbReference type="ARBA" id="ARBA00004496"/>
    </source>
</evidence>
<dbReference type="InterPro" id="IPR008266">
    <property type="entry name" value="Tyr_kinase_AS"/>
</dbReference>
<evidence type="ECO:0000256" key="10">
    <source>
        <dbReference type="ARBA" id="ARBA00023137"/>
    </source>
</evidence>
<dbReference type="SUPFAM" id="SSF56112">
    <property type="entry name" value="Protein kinase-like (PK-like)"/>
    <property type="match status" value="2"/>
</dbReference>
<feature type="domain" description="Protein kinase" evidence="19">
    <location>
        <begin position="732"/>
        <end position="989"/>
    </location>
</feature>
<evidence type="ECO:0000256" key="14">
    <source>
        <dbReference type="PROSITE-ProRule" id="PRU10141"/>
    </source>
</evidence>
<organism evidence="20 21">
    <name type="scientific">Oopsacas minuta</name>
    <dbReference type="NCBI Taxonomy" id="111878"/>
    <lineage>
        <taxon>Eukaryota</taxon>
        <taxon>Metazoa</taxon>
        <taxon>Porifera</taxon>
        <taxon>Hexactinellida</taxon>
        <taxon>Hexasterophora</taxon>
        <taxon>Lyssacinosida</taxon>
        <taxon>Leucopsacidae</taxon>
        <taxon>Oopsacas</taxon>
    </lineage>
</organism>
<dbReference type="Pfam" id="PF00017">
    <property type="entry name" value="SH2"/>
    <property type="match status" value="2"/>
</dbReference>
<evidence type="ECO:0000313" key="20">
    <source>
        <dbReference type="EMBL" id="KAI6660339.1"/>
    </source>
</evidence>
<dbReference type="Gene3D" id="1.10.510.10">
    <property type="entry name" value="Transferase(Phosphotransferase) domain 1"/>
    <property type="match status" value="2"/>
</dbReference>
<feature type="binding site" evidence="14">
    <location>
        <position position="760"/>
    </location>
    <ligand>
        <name>ATP</name>
        <dbReference type="ChEBI" id="CHEBI:30616"/>
    </ligand>
</feature>
<feature type="domain" description="SH2" evidence="17">
    <location>
        <begin position="112"/>
        <end position="204"/>
    </location>
</feature>
<evidence type="ECO:0000256" key="13">
    <source>
        <dbReference type="PROSITE-ProRule" id="PRU00192"/>
    </source>
</evidence>
<keyword evidence="3" id="KW-0963">Cytoplasm</keyword>
<dbReference type="FunFam" id="1.10.510.10:FF:001346">
    <property type="entry name" value="Uncharacterized protein"/>
    <property type="match status" value="1"/>
</dbReference>
<dbReference type="FunFam" id="3.30.505.10:FF:000044">
    <property type="entry name" value="Tyrosine-protein kinase"/>
    <property type="match status" value="1"/>
</dbReference>
<dbReference type="PRINTS" id="PR00401">
    <property type="entry name" value="SH2DOMAIN"/>
</dbReference>
<evidence type="ECO:0000256" key="15">
    <source>
        <dbReference type="RuleBase" id="RU362096"/>
    </source>
</evidence>
<dbReference type="GO" id="GO:0005737">
    <property type="term" value="C:cytoplasm"/>
    <property type="evidence" value="ECO:0007669"/>
    <property type="project" value="UniProtKB-SubCell"/>
</dbReference>
<dbReference type="GO" id="GO:0004715">
    <property type="term" value="F:non-membrane spanning protein tyrosine kinase activity"/>
    <property type="evidence" value="ECO:0007669"/>
    <property type="project" value="UniProtKB-EC"/>
</dbReference>
<comment type="catalytic activity">
    <reaction evidence="11 15">
        <text>L-tyrosyl-[protein] + ATP = O-phospho-L-tyrosyl-[protein] + ADP + H(+)</text>
        <dbReference type="Rhea" id="RHEA:10596"/>
        <dbReference type="Rhea" id="RHEA-COMP:10136"/>
        <dbReference type="Rhea" id="RHEA-COMP:20101"/>
        <dbReference type="ChEBI" id="CHEBI:15378"/>
        <dbReference type="ChEBI" id="CHEBI:30616"/>
        <dbReference type="ChEBI" id="CHEBI:46858"/>
        <dbReference type="ChEBI" id="CHEBI:61978"/>
        <dbReference type="ChEBI" id="CHEBI:456216"/>
        <dbReference type="EC" id="2.7.10.2"/>
    </reaction>
</comment>
<keyword evidence="4" id="KW-0597">Phosphoprotein</keyword>
<dbReference type="InterPro" id="IPR001245">
    <property type="entry name" value="Ser-Thr/Tyr_kinase_cat_dom"/>
</dbReference>
<evidence type="ECO:0000256" key="7">
    <source>
        <dbReference type="ARBA" id="ARBA00022777"/>
    </source>
</evidence>
<protein>
    <recommendedName>
        <fullName evidence="15">Tyrosine-protein kinase</fullName>
        <ecNumber evidence="15">2.7.10.2</ecNumber>
    </recommendedName>
</protein>
<dbReference type="PROSITE" id="PS50011">
    <property type="entry name" value="PROTEIN_KINASE_DOM"/>
    <property type="match status" value="2"/>
</dbReference>
<dbReference type="GO" id="GO:0005524">
    <property type="term" value="F:ATP binding"/>
    <property type="evidence" value="ECO:0007669"/>
    <property type="project" value="UniProtKB-UniRule"/>
</dbReference>
<feature type="compositionally biased region" description="Basic and acidic residues" evidence="16">
    <location>
        <begin position="476"/>
        <end position="489"/>
    </location>
</feature>
<dbReference type="AlphaFoldDB" id="A0AAV7KIE6"/>
<dbReference type="PROSITE" id="PS50001">
    <property type="entry name" value="SH2"/>
    <property type="match status" value="2"/>
</dbReference>
<evidence type="ECO:0000256" key="4">
    <source>
        <dbReference type="ARBA" id="ARBA00022553"/>
    </source>
</evidence>
<feature type="domain" description="SH3" evidence="18">
    <location>
        <begin position="547"/>
        <end position="608"/>
    </location>
</feature>
<keyword evidence="8 14" id="KW-0067">ATP-binding</keyword>
<feature type="region of interest" description="Disordered" evidence="16">
    <location>
        <begin position="476"/>
        <end position="543"/>
    </location>
</feature>
<keyword evidence="2 13" id="KW-0728">SH3 domain</keyword>
<keyword evidence="10 15" id="KW-0829">Tyrosine-protein kinase</keyword>
<dbReference type="Gene3D" id="2.30.30.40">
    <property type="entry name" value="SH3 Domains"/>
    <property type="match status" value="1"/>
</dbReference>
<keyword evidence="7 15" id="KW-0418">Kinase</keyword>
<dbReference type="InterPro" id="IPR050198">
    <property type="entry name" value="Non-receptor_tyrosine_kinases"/>
</dbReference>
<dbReference type="FunFam" id="1.10.510.10:FF:000318">
    <property type="entry name" value="Tyrosine-protein kinase"/>
    <property type="match status" value="1"/>
</dbReference>
<dbReference type="InterPro" id="IPR017441">
    <property type="entry name" value="Protein_kinase_ATP_BS"/>
</dbReference>
<keyword evidence="5 15" id="KW-0808">Transferase</keyword>
<dbReference type="Gene3D" id="3.30.200.20">
    <property type="entry name" value="Phosphorylase Kinase, domain 1"/>
    <property type="match status" value="1"/>
</dbReference>
<feature type="domain" description="SH2" evidence="17">
    <location>
        <begin position="614"/>
        <end position="706"/>
    </location>
</feature>
<dbReference type="SMART" id="SM00326">
    <property type="entry name" value="SH3"/>
    <property type="match status" value="1"/>
</dbReference>
<dbReference type="PROSITE" id="PS50002">
    <property type="entry name" value="SH3"/>
    <property type="match status" value="1"/>
</dbReference>
<dbReference type="SUPFAM" id="SSF55550">
    <property type="entry name" value="SH2 domain"/>
    <property type="match status" value="2"/>
</dbReference>
<comment type="similarity">
    <text evidence="15">Belongs to the protein kinase superfamily. Tyr protein kinase family.</text>
</comment>
<dbReference type="InterPro" id="IPR001452">
    <property type="entry name" value="SH3_domain"/>
</dbReference>
<evidence type="ECO:0000256" key="5">
    <source>
        <dbReference type="ARBA" id="ARBA00022679"/>
    </source>
</evidence>
<comment type="caution">
    <text evidence="20">The sequence shown here is derived from an EMBL/GenBank/DDBJ whole genome shotgun (WGS) entry which is preliminary data.</text>
</comment>
<evidence type="ECO:0000256" key="8">
    <source>
        <dbReference type="ARBA" id="ARBA00022840"/>
    </source>
</evidence>
<dbReference type="Proteomes" id="UP001165289">
    <property type="component" value="Unassembled WGS sequence"/>
</dbReference>
<dbReference type="InterPro" id="IPR020635">
    <property type="entry name" value="Tyr_kinase_cat_dom"/>
</dbReference>
<evidence type="ECO:0000256" key="16">
    <source>
        <dbReference type="SAM" id="MobiDB-lite"/>
    </source>
</evidence>
<comment type="subcellular location">
    <subcellularLocation>
        <location evidence="1">Cytoplasm</location>
    </subcellularLocation>
</comment>
<dbReference type="PROSITE" id="PS00109">
    <property type="entry name" value="PROTEIN_KINASE_TYR"/>
    <property type="match status" value="1"/>
</dbReference>
<dbReference type="SMART" id="SM00252">
    <property type="entry name" value="SH2"/>
    <property type="match status" value="2"/>
</dbReference>
<feature type="compositionally biased region" description="Polar residues" evidence="16">
    <location>
        <begin position="1"/>
        <end position="12"/>
    </location>
</feature>
<dbReference type="Pfam" id="PF00018">
    <property type="entry name" value="SH3_1"/>
    <property type="match status" value="1"/>
</dbReference>
<evidence type="ECO:0000256" key="12">
    <source>
        <dbReference type="PROSITE-ProRule" id="PRU00191"/>
    </source>
</evidence>
<feature type="domain" description="Protein kinase" evidence="19">
    <location>
        <begin position="220"/>
        <end position="471"/>
    </location>
</feature>
<dbReference type="InterPro" id="IPR011009">
    <property type="entry name" value="Kinase-like_dom_sf"/>
</dbReference>
<dbReference type="EMBL" id="JAKMXF010000033">
    <property type="protein sequence ID" value="KAI6660339.1"/>
    <property type="molecule type" value="Genomic_DNA"/>
</dbReference>
<evidence type="ECO:0000256" key="2">
    <source>
        <dbReference type="ARBA" id="ARBA00022443"/>
    </source>
</evidence>
<dbReference type="PANTHER" id="PTHR24418">
    <property type="entry name" value="TYROSINE-PROTEIN KINASE"/>
    <property type="match status" value="1"/>
</dbReference>
<dbReference type="InterPro" id="IPR000980">
    <property type="entry name" value="SH2"/>
</dbReference>
<dbReference type="Gene3D" id="3.30.505.10">
    <property type="entry name" value="SH2 domain"/>
    <property type="match status" value="2"/>
</dbReference>
<gene>
    <name evidence="20" type="ORF">LOD99_13927</name>
</gene>
<evidence type="ECO:0000259" key="19">
    <source>
        <dbReference type="PROSITE" id="PS50011"/>
    </source>
</evidence>
<accession>A0AAV7KIE6</accession>
<keyword evidence="6 14" id="KW-0547">Nucleotide-binding</keyword>
<evidence type="ECO:0000259" key="18">
    <source>
        <dbReference type="PROSITE" id="PS50002"/>
    </source>
</evidence>
<evidence type="ECO:0000256" key="9">
    <source>
        <dbReference type="ARBA" id="ARBA00022999"/>
    </source>
</evidence>
<dbReference type="FunFam" id="3.30.200.20:FF:000037">
    <property type="entry name" value="Tyrosine-protein kinase"/>
    <property type="match status" value="1"/>
</dbReference>
<sequence length="1000" mass="113725">MGCTSSSSSAQIPSKHPIEDTHQRQNHPSTRTIIHAGENVVKMSLPVQEAVMVVMYPYSVPSINLKKDDLVRLGEKGRGDCYWCEIQTNTGDSIHVPEQILASRGSLPACEWYYECISKREAEKKLIQPRIEPGTFLVHKKPYNEDYICTTMTEGGTKQYVIRSDEKGGYFITRRRVFESVQELIDVFTLEKGEDIPFRLQKPLQRVPPILYSCYQGINYPLEIQTDKIEIGNCIGESNVWEGRFNGNIVIVRKLNSTNFTQEEFTKSMVQFRNTYHKNLQLLIGFCCPKNEFLMVTENFPRGNLRDYLKEQSEVLIEPELITYCTQIASGMNNLELAGITHGLLSACNIMISNDDILKICDIGVSEFVHSKDYYVRWTAPEVLRDSYNVSPKSDVWSFGILLTEIVTLGEEPYSTLTNPEVKTQVLDGYRMPRPTDCHAYLYDMMNECWNNNPRRRPTFDSLSYRLDDFYIAAEHETNPRQRSKDAPKKKPPQSPTKNNYAPQTDPQNTGPNIGGFGGPANQTVNRVSTVPGGPAWATGPAPPPGGGVLTYISLYDYEARTAEDLSFRKGDRLQVINNQDGDWWQARSLATGREGYIPSNYVAPMESIKSKEWFFGRIKRSDAEKKLLAPGNPQGTFLVRESETLPGSYSLSIRDQDSVKHYRIKNLDSGGFFIAMRRPFSTLDELVVHYTSNADGLCSRLSNSCPKSECPQTVGLSHMHKDKWEIDRSALKLRRKLGAGQFGEVWEGVWNQNSRVAIKTLRPGTMSREDFLAEATIMKKLHHDNLIQLYAVCTLEEPIYIVTEYMHKGALLDYLQKGDGCKMQEPELIDVGAQVASGMAHLELHHYIHRDLAARNVLVGETNQIKVADFGLARVIDEDIYEARTGAKFPIKWTAPEAALYNRFTIKSDVWSFGVLLMEIITLGRIPYPGMTNAQVLAEVPSPRNYRMPKTPNTPDYLYHIMLDCWNVNADARPTFENLKYQLEDFYIEAEQRYKDLNK</sequence>
<dbReference type="InterPro" id="IPR036028">
    <property type="entry name" value="SH3-like_dom_sf"/>
</dbReference>
<proteinExistence type="inferred from homology"/>
<dbReference type="Pfam" id="PF07714">
    <property type="entry name" value="PK_Tyr_Ser-Thr"/>
    <property type="match status" value="2"/>
</dbReference>
<evidence type="ECO:0000256" key="11">
    <source>
        <dbReference type="ARBA" id="ARBA00051245"/>
    </source>
</evidence>
<dbReference type="CDD" id="cd09933">
    <property type="entry name" value="SH2_Src_family"/>
    <property type="match status" value="1"/>
</dbReference>
<dbReference type="SUPFAM" id="SSF50044">
    <property type="entry name" value="SH3-domain"/>
    <property type="match status" value="1"/>
</dbReference>
<dbReference type="PRINTS" id="PR00109">
    <property type="entry name" value="TYRKINASE"/>
</dbReference>
<dbReference type="PRINTS" id="PR00452">
    <property type="entry name" value="SH3DOMAIN"/>
</dbReference>
<evidence type="ECO:0000313" key="21">
    <source>
        <dbReference type="Proteomes" id="UP001165289"/>
    </source>
</evidence>
<evidence type="ECO:0000256" key="6">
    <source>
        <dbReference type="ARBA" id="ARBA00022741"/>
    </source>
</evidence>
<dbReference type="InterPro" id="IPR000719">
    <property type="entry name" value="Prot_kinase_dom"/>
</dbReference>
<dbReference type="PROSITE" id="PS00107">
    <property type="entry name" value="PROTEIN_KINASE_ATP"/>
    <property type="match status" value="1"/>
</dbReference>
<keyword evidence="21" id="KW-1185">Reference proteome</keyword>
<evidence type="ECO:0000259" key="17">
    <source>
        <dbReference type="PROSITE" id="PS50001"/>
    </source>
</evidence>
<feature type="region of interest" description="Disordered" evidence="16">
    <location>
        <begin position="1"/>
        <end position="26"/>
    </location>
</feature>
<name>A0AAV7KIE6_9METZ</name>
<reference evidence="20 21" key="1">
    <citation type="journal article" date="2023" name="BMC Biol.">
        <title>The compact genome of the sponge Oopsacas minuta (Hexactinellida) is lacking key metazoan core genes.</title>
        <authorList>
            <person name="Santini S."/>
            <person name="Schenkelaars Q."/>
            <person name="Jourda C."/>
            <person name="Duchesne M."/>
            <person name="Belahbib H."/>
            <person name="Rocher C."/>
            <person name="Selva M."/>
            <person name="Riesgo A."/>
            <person name="Vervoort M."/>
            <person name="Leys S.P."/>
            <person name="Kodjabachian L."/>
            <person name="Le Bivic A."/>
            <person name="Borchiellini C."/>
            <person name="Claverie J.M."/>
            <person name="Renard E."/>
        </authorList>
    </citation>
    <scope>NUCLEOTIDE SEQUENCE [LARGE SCALE GENOMIC DNA]</scope>
    <source>
        <strain evidence="20">SPO-2</strain>
    </source>
</reference>
<dbReference type="InterPro" id="IPR036860">
    <property type="entry name" value="SH2_dom_sf"/>
</dbReference>
<dbReference type="EC" id="2.7.10.2" evidence="15"/>
<feature type="compositionally biased region" description="Polar residues" evidence="16">
    <location>
        <begin position="496"/>
        <end position="512"/>
    </location>
</feature>